<dbReference type="Proteomes" id="UP000202923">
    <property type="component" value="Genome"/>
</dbReference>
<dbReference type="KEGG" id="vg:29061884"/>
<reference evidence="1 2" key="1">
    <citation type="submission" date="2016-06" db="EMBL/GenBank/DDBJ databases">
        <authorList>
            <person name="Kjaerup R.B."/>
            <person name="Dalgaard T.S."/>
            <person name="Juul-Madsen H.R."/>
        </authorList>
    </citation>
    <scope>NUCLEOTIDE SEQUENCE [LARGE SCALE GENOMIC DNA]</scope>
</reference>
<dbReference type="GeneID" id="29061884"/>
<gene>
    <name evidence="1" type="ORF">KWAN_40</name>
</gene>
<organism evidence="1 2">
    <name type="scientific">Erwinia phage vB_EamM_Kwan</name>
    <dbReference type="NCBI Taxonomy" id="1883374"/>
    <lineage>
        <taxon>Viruses</taxon>
        <taxon>Duplodnaviria</taxon>
        <taxon>Heunggongvirae</taxon>
        <taxon>Uroviricota</taxon>
        <taxon>Caudoviricetes</taxon>
        <taxon>Chimalliviridae</taxon>
        <taxon>Wellingtonvirus</taxon>
        <taxon>Wellingtonvirus wellington</taxon>
    </lineage>
</organism>
<name>A0A1B2IDS2_9CAUD</name>
<evidence type="ECO:0000313" key="1">
    <source>
        <dbReference type="EMBL" id="ANZ49392.1"/>
    </source>
</evidence>
<accession>A0A1B2IDS2</accession>
<dbReference type="OrthoDB" id="9090at10239"/>
<dbReference type="RefSeq" id="YP_009278645.1">
    <property type="nucleotide sequence ID" value="NC_031010.1"/>
</dbReference>
<protein>
    <submittedName>
        <fullName evidence="1">Uncharacterized protein</fullName>
    </submittedName>
</protein>
<sequence>MTPISTDRVFGHYPVSIASSLAIEGLTHTGEFASWGPKPPIHDYQVLYLNLRTLFRNAFYAFEDNRERLTPDVILTSIEEDIKNILAAASSAAPSMLCVPYLCQYNSVNKTFPEAAFRNANTPSQIFYNSLEQDVYKQVVGQQLWGVELFDCAPKGEHDTVLLTHMPSDLLARSEFPKLALIESHTGKLKTHLEWYTKVNGKSAQIPFNKAFLTLFGDGVMFHPLDRKVRSVVTKTAEKYHWTQTTTMDRINNCLRLVNEPHVVDYLRKLAR</sequence>
<dbReference type="EMBL" id="KX397369">
    <property type="protein sequence ID" value="ANZ49392.1"/>
    <property type="molecule type" value="Genomic_DNA"/>
</dbReference>
<proteinExistence type="predicted"/>
<evidence type="ECO:0000313" key="2">
    <source>
        <dbReference type="Proteomes" id="UP000202923"/>
    </source>
</evidence>